<dbReference type="SUPFAM" id="SSF52540">
    <property type="entry name" value="P-loop containing nucleoside triphosphate hydrolases"/>
    <property type="match status" value="1"/>
</dbReference>
<evidence type="ECO:0000259" key="1">
    <source>
        <dbReference type="Pfam" id="PF01656"/>
    </source>
</evidence>
<dbReference type="PANTHER" id="PTHR43384">
    <property type="entry name" value="SEPTUM SITE-DETERMINING PROTEIN MIND HOMOLOG, CHLOROPLASTIC-RELATED"/>
    <property type="match status" value="1"/>
</dbReference>
<proteinExistence type="predicted"/>
<dbReference type="InterPro" id="IPR050625">
    <property type="entry name" value="ParA/MinD_ATPase"/>
</dbReference>
<keyword evidence="3" id="KW-1185">Reference proteome</keyword>
<protein>
    <submittedName>
        <fullName evidence="2">AAA family ATPase</fullName>
    </submittedName>
</protein>
<dbReference type="EMBL" id="CP102096">
    <property type="protein sequence ID" value="UUM30076.1"/>
    <property type="molecule type" value="Genomic_DNA"/>
</dbReference>
<dbReference type="Proteomes" id="UP001058602">
    <property type="component" value="Chromosome 1"/>
</dbReference>
<name>A0ABY5LE30_9VIBR</name>
<evidence type="ECO:0000313" key="2">
    <source>
        <dbReference type="EMBL" id="UUM30076.1"/>
    </source>
</evidence>
<dbReference type="InterPro" id="IPR002586">
    <property type="entry name" value="CobQ/CobB/MinD/ParA_Nub-bd_dom"/>
</dbReference>
<dbReference type="Pfam" id="PF01656">
    <property type="entry name" value="CbiA"/>
    <property type="match status" value="1"/>
</dbReference>
<dbReference type="RefSeq" id="WP_257083866.1">
    <property type="nucleotide sequence ID" value="NZ_CP102096.1"/>
</dbReference>
<organism evidence="2 3">
    <name type="scientific">Vibrio japonicus</name>
    <dbReference type="NCBI Taxonomy" id="1824638"/>
    <lineage>
        <taxon>Bacteria</taxon>
        <taxon>Pseudomonadati</taxon>
        <taxon>Pseudomonadota</taxon>
        <taxon>Gammaproteobacteria</taxon>
        <taxon>Vibrionales</taxon>
        <taxon>Vibrionaceae</taxon>
        <taxon>Vibrio</taxon>
    </lineage>
</organism>
<evidence type="ECO:0000313" key="3">
    <source>
        <dbReference type="Proteomes" id="UP001058602"/>
    </source>
</evidence>
<sequence>MGETIQLSRGDNSNIRLKTNLFIWVLYSSENFKLHMQGELAHCQSISYETISLNDVSSEKVKNASLPDLIFVETGPGWAQKVVELQRNSPMGIEESDINTSLIVFGDENDSGALKIALRMGAMDFVSDRASLSDLVPLLKHSAEDKVAVRKSGQLFVFVNTKGGAGATTLALNTAVEVANKNKNQVLLLDLDIHFGVVADYLNVSPTYSINDAISNVTDLDEMSLQGLVAKHPSGLHMLSFKHENHNDNFDKVAELGQLLPTLLEIYPYVFVDLSTGVDRRFAPVFSQASKIFMTTQQNLVSVKNASRILRSLTLEYGLAKDQIELIVNRFDKHQQIKLSDIEQTLPELNVHVIPNDFKAAIESANLGKPFVEVKRNSPMTKSIIELSQLLAPATQEQKGWLKRLFS</sequence>
<accession>A0ABY5LE30</accession>
<feature type="domain" description="CobQ/CobB/MinD/ParA nucleotide binding" evidence="1">
    <location>
        <begin position="157"/>
        <end position="360"/>
    </location>
</feature>
<reference evidence="2" key="1">
    <citation type="submission" date="2022-07" db="EMBL/GenBank/DDBJ databases">
        <title>Complete genome of Vibrio japonicus strain JCM 31412T and phylogenomic assessment of the Nereis clade of the genus Vibrio.</title>
        <authorList>
            <person name="Shlafstein M.D."/>
            <person name="Emsley S.A."/>
            <person name="Ushijima B."/>
            <person name="Videau P."/>
            <person name="Saw J.H."/>
        </authorList>
    </citation>
    <scope>NUCLEOTIDE SEQUENCE</scope>
    <source>
        <strain evidence="2">JCM 31412</strain>
    </source>
</reference>
<dbReference type="PANTHER" id="PTHR43384:SF13">
    <property type="entry name" value="SLR0110 PROTEIN"/>
    <property type="match status" value="1"/>
</dbReference>
<gene>
    <name evidence="2" type="ORF">NP165_10205</name>
</gene>
<dbReference type="InterPro" id="IPR027417">
    <property type="entry name" value="P-loop_NTPase"/>
</dbReference>
<dbReference type="Gene3D" id="3.40.50.300">
    <property type="entry name" value="P-loop containing nucleotide triphosphate hydrolases"/>
    <property type="match status" value="1"/>
</dbReference>